<dbReference type="InterPro" id="IPR012340">
    <property type="entry name" value="NA-bd_OB-fold"/>
</dbReference>
<dbReference type="InterPro" id="IPR004364">
    <property type="entry name" value="Aa-tRNA-synt_II"/>
</dbReference>
<gene>
    <name evidence="9" type="ORF">PACLA_8A012435</name>
</gene>
<dbReference type="GO" id="GO:0004816">
    <property type="term" value="F:asparagine-tRNA ligase activity"/>
    <property type="evidence" value="ECO:0007669"/>
    <property type="project" value="TreeGrafter"/>
</dbReference>
<evidence type="ECO:0000256" key="4">
    <source>
        <dbReference type="ARBA" id="ARBA00022741"/>
    </source>
</evidence>
<evidence type="ECO:0000313" key="9">
    <source>
        <dbReference type="EMBL" id="CAB4027618.1"/>
    </source>
</evidence>
<dbReference type="Gene3D" id="2.40.50.140">
    <property type="entry name" value="Nucleic acid-binding proteins"/>
    <property type="match status" value="1"/>
</dbReference>
<dbReference type="OrthoDB" id="1931232at2759"/>
<keyword evidence="3 9" id="KW-0436">Ligase</keyword>
<dbReference type="Proteomes" id="UP001152795">
    <property type="component" value="Unassembled WGS sequence"/>
</dbReference>
<keyword evidence="10" id="KW-1185">Reference proteome</keyword>
<dbReference type="Gene3D" id="3.30.930.10">
    <property type="entry name" value="Bira Bifunctional Protein, Domain 2"/>
    <property type="match status" value="1"/>
</dbReference>
<comment type="subcellular location">
    <subcellularLocation>
        <location evidence="1">Cytoplasm</location>
    </subcellularLocation>
</comment>
<evidence type="ECO:0000313" key="10">
    <source>
        <dbReference type="Proteomes" id="UP001152795"/>
    </source>
</evidence>
<dbReference type="Pfam" id="PF00152">
    <property type="entry name" value="tRNA-synt_2"/>
    <property type="match status" value="1"/>
</dbReference>
<feature type="domain" description="Aminoacyl-tRNA synthetase class II (D/K/N)" evidence="8">
    <location>
        <begin position="96"/>
        <end position="234"/>
    </location>
</feature>
<proteinExistence type="predicted"/>
<comment type="caution">
    <text evidence="9">The sequence shown here is derived from an EMBL/GenBank/DDBJ whole genome shotgun (WGS) entry which is preliminary data.</text>
</comment>
<protein>
    <submittedName>
        <fullName evidence="9">Asparagine--tRNA ligase, cytoplasmic</fullName>
    </submittedName>
</protein>
<dbReference type="EMBL" id="CACRXK020014911">
    <property type="protein sequence ID" value="CAB4027618.1"/>
    <property type="molecule type" value="Genomic_DNA"/>
</dbReference>
<dbReference type="PANTHER" id="PTHR22594:SF16">
    <property type="entry name" value="ASPARAGINE--TRNA LIGASE, CYTOPLASMIC"/>
    <property type="match status" value="1"/>
</dbReference>
<evidence type="ECO:0000256" key="7">
    <source>
        <dbReference type="ARBA" id="ARBA00023146"/>
    </source>
</evidence>
<evidence type="ECO:0000256" key="6">
    <source>
        <dbReference type="ARBA" id="ARBA00022917"/>
    </source>
</evidence>
<organism evidence="9 10">
    <name type="scientific">Paramuricea clavata</name>
    <name type="common">Red gorgonian</name>
    <name type="synonym">Violescent sea-whip</name>
    <dbReference type="NCBI Taxonomy" id="317549"/>
    <lineage>
        <taxon>Eukaryota</taxon>
        <taxon>Metazoa</taxon>
        <taxon>Cnidaria</taxon>
        <taxon>Anthozoa</taxon>
        <taxon>Octocorallia</taxon>
        <taxon>Malacalcyonacea</taxon>
        <taxon>Plexauridae</taxon>
        <taxon>Paramuricea</taxon>
    </lineage>
</organism>
<keyword evidence="4" id="KW-0547">Nucleotide-binding</keyword>
<feature type="non-terminal residue" evidence="9">
    <location>
        <position position="1"/>
    </location>
</feature>
<accession>A0A6S7JAI2</accession>
<dbReference type="AlphaFoldDB" id="A0A6S7JAI2"/>
<dbReference type="PANTHER" id="PTHR22594">
    <property type="entry name" value="ASPARTYL/LYSYL-TRNA SYNTHETASE"/>
    <property type="match status" value="1"/>
</dbReference>
<sequence length="251" mass="28379">SLATATNLAQEDCKYSRQCQTYDALLLTTESTVTVYGEISVVPEGKLAPGSHEMKVDYWRLIGLAAACGADAIMNAESGVDTQLDNRHILMRDETVTPPTLLQTQVEDAYVSTIFKFSFLGEDAYLTQSSQLYLETALPALGDVFCVAQSYRAEQSKSRRHLSEYTHVEAECPFITFDELLDRIEDLVCDVVERVLKSPYKHLLYELNPEFQPPKKPFKRMNYADAIVYLKEHDIRKDDGTFCEFGEVSTM</sequence>
<name>A0A6S7JAI2_PARCT</name>
<keyword evidence="2" id="KW-0963">Cytoplasm</keyword>
<reference evidence="9" key="1">
    <citation type="submission" date="2020-04" db="EMBL/GenBank/DDBJ databases">
        <authorList>
            <person name="Alioto T."/>
            <person name="Alioto T."/>
            <person name="Gomez Garrido J."/>
        </authorList>
    </citation>
    <scope>NUCLEOTIDE SEQUENCE</scope>
    <source>
        <strain evidence="9">A484AB</strain>
    </source>
</reference>
<dbReference type="InterPro" id="IPR045864">
    <property type="entry name" value="aa-tRNA-synth_II/BPL/LPL"/>
</dbReference>
<dbReference type="SUPFAM" id="SSF55681">
    <property type="entry name" value="Class II aaRS and biotin synthetases"/>
    <property type="match status" value="1"/>
</dbReference>
<keyword evidence="7" id="KW-0030">Aminoacyl-tRNA synthetase</keyword>
<evidence type="ECO:0000256" key="3">
    <source>
        <dbReference type="ARBA" id="ARBA00022598"/>
    </source>
</evidence>
<dbReference type="GO" id="GO:0005524">
    <property type="term" value="F:ATP binding"/>
    <property type="evidence" value="ECO:0007669"/>
    <property type="project" value="UniProtKB-KW"/>
</dbReference>
<keyword evidence="6" id="KW-0648">Protein biosynthesis</keyword>
<evidence type="ECO:0000256" key="2">
    <source>
        <dbReference type="ARBA" id="ARBA00022490"/>
    </source>
</evidence>
<evidence type="ECO:0000259" key="8">
    <source>
        <dbReference type="Pfam" id="PF00152"/>
    </source>
</evidence>
<evidence type="ECO:0000256" key="5">
    <source>
        <dbReference type="ARBA" id="ARBA00022840"/>
    </source>
</evidence>
<keyword evidence="5" id="KW-0067">ATP-binding</keyword>
<dbReference type="GO" id="GO:0006421">
    <property type="term" value="P:asparaginyl-tRNA aminoacylation"/>
    <property type="evidence" value="ECO:0007669"/>
    <property type="project" value="TreeGrafter"/>
</dbReference>
<evidence type="ECO:0000256" key="1">
    <source>
        <dbReference type="ARBA" id="ARBA00004496"/>
    </source>
</evidence>
<dbReference type="GO" id="GO:0005737">
    <property type="term" value="C:cytoplasm"/>
    <property type="evidence" value="ECO:0007669"/>
    <property type="project" value="UniProtKB-SubCell"/>
</dbReference>